<dbReference type="AlphaFoldDB" id="A0A9W6U6Z3"/>
<evidence type="ECO:0000313" key="2">
    <source>
        <dbReference type="Proteomes" id="UP001165121"/>
    </source>
</evidence>
<gene>
    <name evidence="1" type="ORF">Pfra01_000504500</name>
</gene>
<name>A0A9W6U6Z3_9STRA</name>
<protein>
    <submittedName>
        <fullName evidence="1">Unnamed protein product</fullName>
    </submittedName>
</protein>
<accession>A0A9W6U6Z3</accession>
<dbReference type="PANTHER" id="PTHR37069:SF2">
    <property type="entry name" value="PIGGYBAC TRANSPOSABLE ELEMENT-DERIVED PROTEIN DOMAIN-CONTAINING PROTEIN"/>
    <property type="match status" value="1"/>
</dbReference>
<dbReference type="Proteomes" id="UP001165121">
    <property type="component" value="Unassembled WGS sequence"/>
</dbReference>
<dbReference type="PANTHER" id="PTHR37069">
    <property type="entry name" value="DDE_TNP_1_7 DOMAIN-CONTAINING PROTEIN"/>
    <property type="match status" value="1"/>
</dbReference>
<dbReference type="EMBL" id="BSXT01000401">
    <property type="protein sequence ID" value="GMF26538.1"/>
    <property type="molecule type" value="Genomic_DNA"/>
</dbReference>
<evidence type="ECO:0000313" key="1">
    <source>
        <dbReference type="EMBL" id="GMF26538.1"/>
    </source>
</evidence>
<proteinExistence type="predicted"/>
<sequence>MPQGGLKRKLDVPTIARKRRRALSGDGGTPATASSTLGGVAVFQEVWRALVKEGWTSKRPSIKTLDSRYKYILPGGKYDGVEGSDFLLGELAVLEYVEALNVREVAGAQRTGGYDADDAAVGVLVDGVTSNIETADIQTQEARHYYADQGTIGAATIQAAERPRDGGVAGPAAPFGVLQVGRSGSESNGRSANSVVFGVAEAAAVGSDAAGADGADVGGVGGQVVVAGRGTRGSGVRGRGARGGRGDHSLGLQFATGDILGE</sequence>
<dbReference type="OrthoDB" id="125227at2759"/>
<organism evidence="1 2">
    <name type="scientific">Phytophthora fragariaefolia</name>
    <dbReference type="NCBI Taxonomy" id="1490495"/>
    <lineage>
        <taxon>Eukaryota</taxon>
        <taxon>Sar</taxon>
        <taxon>Stramenopiles</taxon>
        <taxon>Oomycota</taxon>
        <taxon>Peronosporomycetes</taxon>
        <taxon>Peronosporales</taxon>
        <taxon>Peronosporaceae</taxon>
        <taxon>Phytophthora</taxon>
    </lineage>
</organism>
<comment type="caution">
    <text evidence="1">The sequence shown here is derived from an EMBL/GenBank/DDBJ whole genome shotgun (WGS) entry which is preliminary data.</text>
</comment>
<reference evidence="1" key="1">
    <citation type="submission" date="2023-04" db="EMBL/GenBank/DDBJ databases">
        <title>Phytophthora fragariaefolia NBRC 109709.</title>
        <authorList>
            <person name="Ichikawa N."/>
            <person name="Sato H."/>
            <person name="Tonouchi N."/>
        </authorList>
    </citation>
    <scope>NUCLEOTIDE SEQUENCE</scope>
    <source>
        <strain evidence="1">NBRC 109709</strain>
    </source>
</reference>
<keyword evidence="2" id="KW-1185">Reference proteome</keyword>